<keyword evidence="2" id="KW-1185">Reference proteome</keyword>
<sequence>MDQRTHAWIAIRAIRLLEAENQVPRIVELLRPHVKEAAIGAWIPDKRDAKLGGSKTQNHIFKMGPYDGFLKSRFVVSQKKLAQKLGPERQVLAFLAEHEDILDSDWWKQPYKADPPPGQHLPNRAMALTINNLDMLILGDQPVQEILPGRVAFIEKVKPALRCSSGQIALFFFMLSHFAADALMPCHCDERDLSDYNNGLHMQLEKHWSKKVGTYFTEKKLMENEADAQEVLDQAESIDQKFALQFADTIPELGARDIWEEMVLVCRASFGVASVIAPPAKWPYKPASQEPAPFESLFEQDEAGAALLAEVDRVALHDAVLNVAMAWKHIWQKFS</sequence>
<proteinExistence type="predicted"/>
<dbReference type="InterPro" id="IPR008947">
    <property type="entry name" value="PLipase_C/P1_nuclease_dom_sf"/>
</dbReference>
<dbReference type="RefSeq" id="WP_338599875.1">
    <property type="nucleotide sequence ID" value="NZ_AP028679.1"/>
</dbReference>
<evidence type="ECO:0000313" key="1">
    <source>
        <dbReference type="EMBL" id="BEQ15457.1"/>
    </source>
</evidence>
<protein>
    <submittedName>
        <fullName evidence="1">Uncharacterized protein</fullName>
    </submittedName>
</protein>
<organism evidence="1 2">
    <name type="scientific">Desulfoferula mesophila</name>
    <dbReference type="NCBI Taxonomy" id="3058419"/>
    <lineage>
        <taxon>Bacteria</taxon>
        <taxon>Pseudomonadati</taxon>
        <taxon>Thermodesulfobacteriota</taxon>
        <taxon>Desulfarculia</taxon>
        <taxon>Desulfarculales</taxon>
        <taxon>Desulfarculaceae</taxon>
        <taxon>Desulfoferula</taxon>
    </lineage>
</organism>
<dbReference type="KEGG" id="dmp:FAK_25230"/>
<dbReference type="AlphaFoldDB" id="A0AAU9EG28"/>
<gene>
    <name evidence="1" type="ORF">FAK_25230</name>
</gene>
<dbReference type="Proteomes" id="UP001366166">
    <property type="component" value="Chromosome"/>
</dbReference>
<accession>A0AAU9EG28</accession>
<reference evidence="2" key="1">
    <citation type="journal article" date="2023" name="Arch. Microbiol.">
        <title>Desulfoferula mesophilus gen. nov. sp. nov., a mesophilic sulfate-reducing bacterium isolated from a brackish lake sediment.</title>
        <authorList>
            <person name="Watanabe T."/>
            <person name="Yabe T."/>
            <person name="Tsuji J.M."/>
            <person name="Fukui M."/>
        </authorList>
    </citation>
    <scope>NUCLEOTIDE SEQUENCE [LARGE SCALE GENOMIC DNA]</scope>
    <source>
        <strain evidence="2">12FAK</strain>
    </source>
</reference>
<evidence type="ECO:0000313" key="2">
    <source>
        <dbReference type="Proteomes" id="UP001366166"/>
    </source>
</evidence>
<dbReference type="SUPFAM" id="SSF48537">
    <property type="entry name" value="Phospholipase C/P1 nuclease"/>
    <property type="match status" value="1"/>
</dbReference>
<dbReference type="EMBL" id="AP028679">
    <property type="protein sequence ID" value="BEQ15457.1"/>
    <property type="molecule type" value="Genomic_DNA"/>
</dbReference>
<name>A0AAU9EG28_9BACT</name>
<dbReference type="GO" id="GO:0016788">
    <property type="term" value="F:hydrolase activity, acting on ester bonds"/>
    <property type="evidence" value="ECO:0007669"/>
    <property type="project" value="InterPro"/>
</dbReference>